<comment type="similarity">
    <text evidence="1 2">Belongs to the BioY family.</text>
</comment>
<comment type="caution">
    <text evidence="5">The sequence shown here is derived from an EMBL/GenBank/DDBJ whole genome shotgun (WGS) entry which is preliminary data.</text>
</comment>
<keyword evidence="3" id="KW-1133">Transmembrane helix</keyword>
<protein>
    <recommendedName>
        <fullName evidence="2">Biotin transporter</fullName>
    </recommendedName>
</protein>
<dbReference type="GeneID" id="57920669"/>
<feature type="transmembrane region" description="Helical" evidence="3">
    <location>
        <begin position="52"/>
        <end position="69"/>
    </location>
</feature>
<dbReference type="PANTHER" id="PTHR34295:SF1">
    <property type="entry name" value="BIOTIN TRANSPORTER BIOY"/>
    <property type="match status" value="1"/>
</dbReference>
<dbReference type="PANTHER" id="PTHR34295">
    <property type="entry name" value="BIOTIN TRANSPORTER BIOY"/>
    <property type="match status" value="1"/>
</dbReference>
<dbReference type="PATRIC" id="fig|315405.11.peg.30"/>
<dbReference type="GO" id="GO:0015225">
    <property type="term" value="F:biotin transmembrane transporter activity"/>
    <property type="evidence" value="ECO:0007669"/>
    <property type="project" value="UniProtKB-UniRule"/>
</dbReference>
<accession>A0A139QWI2</accession>
<dbReference type="PIRSF" id="PIRSF016661">
    <property type="entry name" value="BioY"/>
    <property type="match status" value="1"/>
</dbReference>
<proteinExistence type="inferred from homology"/>
<evidence type="ECO:0000313" key="4">
    <source>
        <dbReference type="EMBL" id="KXT73955.1"/>
    </source>
</evidence>
<evidence type="ECO:0000313" key="5">
    <source>
        <dbReference type="EMBL" id="KXU06701.1"/>
    </source>
</evidence>
<keyword evidence="2 3" id="KW-0472">Membrane</keyword>
<comment type="subcellular location">
    <subcellularLocation>
        <location evidence="2">Cell membrane</location>
        <topology evidence="2">Multi-pass membrane protein</topology>
    </subcellularLocation>
</comment>
<dbReference type="InterPro" id="IPR003784">
    <property type="entry name" value="BioY"/>
</dbReference>
<dbReference type="EMBL" id="LQXV01000245">
    <property type="protein sequence ID" value="KXU06701.1"/>
    <property type="molecule type" value="Genomic_DNA"/>
</dbReference>
<gene>
    <name evidence="4" type="ORF">SGADD02_00025</name>
    <name evidence="5" type="ORF">SGADD03_01410</name>
</gene>
<evidence type="ECO:0000313" key="6">
    <source>
        <dbReference type="Proteomes" id="UP000070198"/>
    </source>
</evidence>
<organism evidence="5 7">
    <name type="scientific">Streptococcus gallolyticus</name>
    <dbReference type="NCBI Taxonomy" id="315405"/>
    <lineage>
        <taxon>Bacteria</taxon>
        <taxon>Bacillati</taxon>
        <taxon>Bacillota</taxon>
        <taxon>Bacilli</taxon>
        <taxon>Lactobacillales</taxon>
        <taxon>Streptococcaceae</taxon>
        <taxon>Streptococcus</taxon>
    </lineage>
</organism>
<reference evidence="6 7" key="1">
    <citation type="submission" date="2016-01" db="EMBL/GenBank/DDBJ databases">
        <title>Highly variable Streptococcus oralis are common among viridans streptococci isolated from primates.</title>
        <authorList>
            <person name="Denapaite D."/>
            <person name="Rieger M."/>
            <person name="Koendgen S."/>
            <person name="Brueckner R."/>
            <person name="Ochigava I."/>
            <person name="Kappeler P."/>
            <person name="Maetz-Rensing K."/>
            <person name="Leendertz F."/>
            <person name="Hakenbeck R."/>
        </authorList>
    </citation>
    <scope>NUCLEOTIDE SEQUENCE [LARGE SCALE GENOMIC DNA]</scope>
    <source>
        <strain evidence="4 6">DD02</strain>
        <strain evidence="5 7">DD03</strain>
    </source>
</reference>
<dbReference type="RefSeq" id="WP_009854902.1">
    <property type="nucleotide sequence ID" value="NZ_CP054015.1"/>
</dbReference>
<feature type="transmembrane region" description="Helical" evidence="3">
    <location>
        <begin position="107"/>
        <end position="129"/>
    </location>
</feature>
<dbReference type="GO" id="GO:0005886">
    <property type="term" value="C:plasma membrane"/>
    <property type="evidence" value="ECO:0007669"/>
    <property type="project" value="UniProtKB-SubCell"/>
</dbReference>
<evidence type="ECO:0000256" key="2">
    <source>
        <dbReference type="PIRNR" id="PIRNR016661"/>
    </source>
</evidence>
<feature type="transmembrane region" description="Helical" evidence="3">
    <location>
        <begin position="149"/>
        <end position="173"/>
    </location>
</feature>
<dbReference type="Proteomes" id="UP000070198">
    <property type="component" value="Unassembled WGS sequence"/>
</dbReference>
<feature type="transmembrane region" description="Helical" evidence="3">
    <location>
        <begin position="75"/>
        <end position="95"/>
    </location>
</feature>
<dbReference type="Gene3D" id="1.10.1760.20">
    <property type="match status" value="1"/>
</dbReference>
<dbReference type="AlphaFoldDB" id="A0A139QWI2"/>
<keyword evidence="2" id="KW-0813">Transport</keyword>
<evidence type="ECO:0000256" key="3">
    <source>
        <dbReference type="SAM" id="Phobius"/>
    </source>
</evidence>
<keyword evidence="3" id="KW-0812">Transmembrane</keyword>
<sequence length="182" mass="20893">MKTKKVVLMSIMLALLIISSKLIIPLPLLDFISIQIIIVYMLYPILGKYHSFLTLFIYLLLGIFGLPVFASGGGILYILRPSFGYLLAFLILPFIQDEVEKLLGKKVVTFTNMFIQNLICLLFIYLFGLTYKTVILLVFYGKFEVFHDILFFSSLVDFLVDSGLTVIITLMMIKLRNYHLNN</sequence>
<dbReference type="Proteomes" id="UP000071927">
    <property type="component" value="Unassembled WGS sequence"/>
</dbReference>
<dbReference type="EMBL" id="LQOF01000004">
    <property type="protein sequence ID" value="KXT73955.1"/>
    <property type="molecule type" value="Genomic_DNA"/>
</dbReference>
<evidence type="ECO:0000256" key="1">
    <source>
        <dbReference type="ARBA" id="ARBA00010692"/>
    </source>
</evidence>
<name>A0A139QWI2_9STRE</name>
<dbReference type="OMA" id="IAMKWIA"/>
<evidence type="ECO:0000313" key="7">
    <source>
        <dbReference type="Proteomes" id="UP000071927"/>
    </source>
</evidence>
<keyword evidence="2" id="KW-1003">Cell membrane</keyword>
<dbReference type="Pfam" id="PF02632">
    <property type="entry name" value="BioY"/>
    <property type="match status" value="1"/>
</dbReference>